<gene>
    <name evidence="2" type="ordered locus">MHLP_01240</name>
</gene>
<organism evidence="2 3">
    <name type="scientific">Mycoplasma haematolamae (strain Purdue)</name>
    <dbReference type="NCBI Taxonomy" id="1212765"/>
    <lineage>
        <taxon>Bacteria</taxon>
        <taxon>Bacillati</taxon>
        <taxon>Mycoplasmatota</taxon>
        <taxon>Mollicutes</taxon>
        <taxon>Mycoplasmataceae</taxon>
        <taxon>Mycoplasma</taxon>
    </lineage>
</organism>
<evidence type="ECO:0000313" key="3">
    <source>
        <dbReference type="Proteomes" id="UP000006502"/>
    </source>
</evidence>
<dbReference type="Proteomes" id="UP000006502">
    <property type="component" value="Chromosome"/>
</dbReference>
<protein>
    <submittedName>
        <fullName evidence="2">Uncharacterized protein</fullName>
    </submittedName>
</protein>
<dbReference type="HOGENOM" id="CLU_121396_0_0_14"/>
<dbReference type="STRING" id="1212765.MHLP_01240"/>
<dbReference type="EMBL" id="CP003731">
    <property type="protein sequence ID" value="AFO51828.1"/>
    <property type="molecule type" value="Genomic_DNA"/>
</dbReference>
<keyword evidence="3" id="KW-1185">Reference proteome</keyword>
<reference evidence="2 3" key="1">
    <citation type="journal article" date="2012" name="J. Bacteriol.">
        <title>Genome Sequence of "Candidatus Mycoplasma haemolamae" Strain Purdue, a Red Blood Cell Pathogen of Alpacas (Vicugna pacos) and Llamas (Lama glama).</title>
        <authorList>
            <person name="Guimaraes A.M."/>
            <person name="Toth B."/>
            <person name="Santos A.P."/>
            <person name="do Nascimento N.C."/>
            <person name="Kritchevsky J.E."/>
            <person name="Messick J.B."/>
        </authorList>
    </citation>
    <scope>NUCLEOTIDE SEQUENCE [LARGE SCALE GENOMIC DNA]</scope>
    <source>
        <strain evidence="2 3">Purdue</strain>
    </source>
</reference>
<evidence type="ECO:0000313" key="2">
    <source>
        <dbReference type="EMBL" id="AFO51828.1"/>
    </source>
</evidence>
<proteinExistence type="predicted"/>
<evidence type="ECO:0000256" key="1">
    <source>
        <dbReference type="SAM" id="MobiDB-lite"/>
    </source>
</evidence>
<dbReference type="KEGG" id="mhl:MHLP_01240"/>
<dbReference type="PATRIC" id="fig|1212765.3.peg.278"/>
<accession>I7BJ18</accession>
<feature type="compositionally biased region" description="Basic and acidic residues" evidence="1">
    <location>
        <begin position="78"/>
        <end position="89"/>
    </location>
</feature>
<dbReference type="AlphaFoldDB" id="I7BJ18"/>
<name>I7BJ18_MYCHA</name>
<reference evidence="3" key="2">
    <citation type="submission" date="2012-07" db="EMBL/GenBank/DDBJ databases">
        <title>Complete genome sequence of 'Candidatus Mycoplasma haemolamae'.</title>
        <authorList>
            <person name="Guimaraes A.M.S."/>
            <person name="Toth B."/>
            <person name="Santos A.P."/>
            <person name="Nascimento N.C."/>
            <person name="Sojka J.E."/>
            <person name="Messick J.B."/>
        </authorList>
    </citation>
    <scope>NUCLEOTIDE SEQUENCE [LARGE SCALE GENOMIC DNA]</scope>
    <source>
        <strain evidence="3">Purdue</strain>
    </source>
</reference>
<feature type="region of interest" description="Disordered" evidence="1">
    <location>
        <begin position="32"/>
        <end position="102"/>
    </location>
</feature>
<sequence length="193" mass="20080">MALPLHRVFGGVVSLLTAGSVGSVAFSAATNGAGSPAVPQHEGAAPSEDSPQTPAPEGNSGESLTGGAIATTGSSSADQEHASEDEQRSTDNGSKKLYTFQLKGPNPSSVTVLCEEGQKFDFGTDGSQKIYLGCQQDGNTDKFDSGRLLGSGNKVTCTLQSNTTTFECVVESTTKTYKFGQKYGDEYVYLDTL</sequence>